<keyword evidence="2" id="KW-0812">Transmembrane</keyword>
<keyword evidence="2" id="KW-1133">Transmembrane helix</keyword>
<dbReference type="STRING" id="366533.SAMN05444339_104317"/>
<gene>
    <name evidence="3" type="ORF">SAMN05444339_104317</name>
</gene>
<feature type="region of interest" description="Disordered" evidence="1">
    <location>
        <begin position="1"/>
        <end position="20"/>
    </location>
</feature>
<dbReference type="OrthoDB" id="9913615at2"/>
<keyword evidence="4" id="KW-1185">Reference proteome</keyword>
<dbReference type="EMBL" id="FQUE01000004">
    <property type="protein sequence ID" value="SHF27056.1"/>
    <property type="molecule type" value="Genomic_DNA"/>
</dbReference>
<evidence type="ECO:0000256" key="1">
    <source>
        <dbReference type="SAM" id="MobiDB-lite"/>
    </source>
</evidence>
<dbReference type="AlphaFoldDB" id="A0A1M5AAJ1"/>
<proteinExistence type="predicted"/>
<reference evidence="4" key="1">
    <citation type="submission" date="2016-11" db="EMBL/GenBank/DDBJ databases">
        <authorList>
            <person name="Varghese N."/>
            <person name="Submissions S."/>
        </authorList>
    </citation>
    <scope>NUCLEOTIDE SEQUENCE [LARGE SCALE GENOMIC DNA]</scope>
    <source>
        <strain evidence="4">DSM 29326</strain>
    </source>
</reference>
<evidence type="ECO:0000256" key="2">
    <source>
        <dbReference type="SAM" id="Phobius"/>
    </source>
</evidence>
<dbReference type="RefSeq" id="WP_072857337.1">
    <property type="nucleotide sequence ID" value="NZ_FQUE01000004.1"/>
</dbReference>
<protein>
    <submittedName>
        <fullName evidence="3">Uncharacterized protein</fullName>
    </submittedName>
</protein>
<evidence type="ECO:0000313" key="3">
    <source>
        <dbReference type="EMBL" id="SHF27056.1"/>
    </source>
</evidence>
<dbReference type="Proteomes" id="UP000183987">
    <property type="component" value="Unassembled WGS sequence"/>
</dbReference>
<keyword evidence="2" id="KW-0472">Membrane</keyword>
<evidence type="ECO:0000313" key="4">
    <source>
        <dbReference type="Proteomes" id="UP000183987"/>
    </source>
</evidence>
<feature type="transmembrane region" description="Helical" evidence="2">
    <location>
        <begin position="36"/>
        <end position="55"/>
    </location>
</feature>
<organism evidence="3 4">
    <name type="scientific">Loktanella atrilutea</name>
    <dbReference type="NCBI Taxonomy" id="366533"/>
    <lineage>
        <taxon>Bacteria</taxon>
        <taxon>Pseudomonadati</taxon>
        <taxon>Pseudomonadota</taxon>
        <taxon>Alphaproteobacteria</taxon>
        <taxon>Rhodobacterales</taxon>
        <taxon>Roseobacteraceae</taxon>
        <taxon>Loktanella</taxon>
    </lineage>
</organism>
<accession>A0A1M5AAJ1</accession>
<name>A0A1M5AAJ1_LOKAT</name>
<sequence>MERAINGRPIEQDESMSITHETPEADVPWYRMKSSILMIPVTLIALASVVLDYVGRDATPDSGFRLVENGTIMNGNRASSYQR</sequence>